<dbReference type="RefSeq" id="WP_284231852.1">
    <property type="nucleotide sequence ID" value="NZ_BSUL01000001.1"/>
</dbReference>
<dbReference type="Pfam" id="PF00248">
    <property type="entry name" value="Aldo_ket_red"/>
    <property type="match status" value="1"/>
</dbReference>
<dbReference type="AlphaFoldDB" id="A0AA37UFV8"/>
<protein>
    <submittedName>
        <fullName evidence="2">Oxidoreductase</fullName>
    </submittedName>
</protein>
<sequence>MTHAPDDWMRPLGATGRSVSAVTLGTSPLGGLEPATATELIATALASDIRTIDTSNGYSDSRSEPVLGAAVAAAGGLPADALIITKTDASGRDYSGERVRASVRESLDRLRLDHLPLVHLHDPEQFAWDEITQPGGAVDALVELREQGVVGSIGVAGGDSRVMERYVGLGVFDALLVHNRLTLVDRSADRVVDDAIDRGMTVFNAAIFGAGILAAPRSGITDYGYRPANEAVLGAVAALADLADEYGTDLATVALQASLRDPRVTSTVVGLSKPERIATTIASARRPLPEELFARADALLPPASAWLDAS</sequence>
<dbReference type="EMBL" id="BSUL01000001">
    <property type="protein sequence ID" value="GMA28525.1"/>
    <property type="molecule type" value="Genomic_DNA"/>
</dbReference>
<evidence type="ECO:0000313" key="3">
    <source>
        <dbReference type="Proteomes" id="UP001157160"/>
    </source>
</evidence>
<evidence type="ECO:0000259" key="1">
    <source>
        <dbReference type="Pfam" id="PF00248"/>
    </source>
</evidence>
<gene>
    <name evidence="2" type="ORF">GCM10025874_17780</name>
</gene>
<feature type="domain" description="NADP-dependent oxidoreductase" evidence="1">
    <location>
        <begin position="22"/>
        <end position="299"/>
    </location>
</feature>
<dbReference type="SUPFAM" id="SSF51430">
    <property type="entry name" value="NAD(P)-linked oxidoreductase"/>
    <property type="match status" value="1"/>
</dbReference>
<reference evidence="2 3" key="1">
    <citation type="journal article" date="2014" name="Int. J. Syst. Evol. Microbiol.">
        <title>Complete genome sequence of Corynebacterium casei LMG S-19264T (=DSM 44701T), isolated from a smear-ripened cheese.</title>
        <authorList>
            <consortium name="US DOE Joint Genome Institute (JGI-PGF)"/>
            <person name="Walter F."/>
            <person name="Albersmeier A."/>
            <person name="Kalinowski J."/>
            <person name="Ruckert C."/>
        </authorList>
    </citation>
    <scope>NUCLEOTIDE SEQUENCE [LARGE SCALE GENOMIC DNA]</scope>
    <source>
        <strain evidence="2 3">NBRC 112289</strain>
    </source>
</reference>
<organism evidence="2 3">
    <name type="scientific">Arenivirga flava</name>
    <dbReference type="NCBI Taxonomy" id="1930060"/>
    <lineage>
        <taxon>Bacteria</taxon>
        <taxon>Bacillati</taxon>
        <taxon>Actinomycetota</taxon>
        <taxon>Actinomycetes</taxon>
        <taxon>Micrococcales</taxon>
        <taxon>Microbacteriaceae</taxon>
        <taxon>Arenivirga</taxon>
    </lineage>
</organism>
<dbReference type="Proteomes" id="UP001157160">
    <property type="component" value="Unassembled WGS sequence"/>
</dbReference>
<accession>A0AA37UFV8</accession>
<name>A0AA37UFV8_9MICO</name>
<dbReference type="InterPro" id="IPR020471">
    <property type="entry name" value="AKR"/>
</dbReference>
<dbReference type="InterPro" id="IPR036812">
    <property type="entry name" value="NAD(P)_OxRdtase_dom_sf"/>
</dbReference>
<dbReference type="GO" id="GO:0016491">
    <property type="term" value="F:oxidoreductase activity"/>
    <property type="evidence" value="ECO:0007669"/>
    <property type="project" value="InterPro"/>
</dbReference>
<proteinExistence type="predicted"/>
<evidence type="ECO:0000313" key="2">
    <source>
        <dbReference type="EMBL" id="GMA28525.1"/>
    </source>
</evidence>
<dbReference type="PANTHER" id="PTHR42686:SF1">
    <property type="entry name" value="GH17980P-RELATED"/>
    <property type="match status" value="1"/>
</dbReference>
<comment type="caution">
    <text evidence="2">The sequence shown here is derived from an EMBL/GenBank/DDBJ whole genome shotgun (WGS) entry which is preliminary data.</text>
</comment>
<keyword evidence="3" id="KW-1185">Reference proteome</keyword>
<dbReference type="Gene3D" id="3.20.20.100">
    <property type="entry name" value="NADP-dependent oxidoreductase domain"/>
    <property type="match status" value="1"/>
</dbReference>
<dbReference type="InterPro" id="IPR023210">
    <property type="entry name" value="NADP_OxRdtase_dom"/>
</dbReference>
<dbReference type="GO" id="GO:0005829">
    <property type="term" value="C:cytosol"/>
    <property type="evidence" value="ECO:0007669"/>
    <property type="project" value="TreeGrafter"/>
</dbReference>
<dbReference type="PANTHER" id="PTHR42686">
    <property type="entry name" value="GH17980P-RELATED"/>
    <property type="match status" value="1"/>
</dbReference>